<sequence>MVGAHHHENTTNSTNPEIVAGEALNSIRSSQVVKYQIPPDHAHAERDSSTHHDDQCMTAAFTPSVAALATFGAAVSPVGGAGWLARPASVSGRGPPAALGMRCAGRHLLTRLCLSRR</sequence>
<dbReference type="AlphaFoldDB" id="D5P6B9"/>
<name>D5P6B9_9MYCO</name>
<gene>
    <name evidence="1" type="ORF">HMPREF0591_1713</name>
</gene>
<proteinExistence type="predicted"/>
<evidence type="ECO:0000313" key="2">
    <source>
        <dbReference type="Proteomes" id="UP000003653"/>
    </source>
</evidence>
<keyword evidence="2" id="KW-1185">Reference proteome</keyword>
<dbReference type="InterPro" id="IPR058714">
    <property type="entry name" value="LpqS"/>
</dbReference>
<dbReference type="Proteomes" id="UP000003653">
    <property type="component" value="Unassembled WGS sequence"/>
</dbReference>
<accession>D5P6B9</accession>
<dbReference type="HOGENOM" id="CLU_2082210_0_0_11"/>
<comment type="caution">
    <text evidence="1">The sequence shown here is derived from an EMBL/GenBank/DDBJ whole genome shotgun (WGS) entry which is preliminary data.</text>
</comment>
<protein>
    <submittedName>
        <fullName evidence="1">Uncharacterized protein</fullName>
    </submittedName>
</protein>
<evidence type="ECO:0000313" key="1">
    <source>
        <dbReference type="EMBL" id="EFG78375.1"/>
    </source>
</evidence>
<organism evidence="1 2">
    <name type="scientific">Mycobacterium parascrofulaceum ATCC BAA-614</name>
    <dbReference type="NCBI Taxonomy" id="525368"/>
    <lineage>
        <taxon>Bacteria</taxon>
        <taxon>Bacillati</taxon>
        <taxon>Actinomycetota</taxon>
        <taxon>Actinomycetes</taxon>
        <taxon>Mycobacteriales</taxon>
        <taxon>Mycobacteriaceae</taxon>
        <taxon>Mycobacterium</taxon>
        <taxon>Mycobacterium simiae complex</taxon>
    </lineage>
</organism>
<reference evidence="1 2" key="1">
    <citation type="submission" date="2010-04" db="EMBL/GenBank/DDBJ databases">
        <authorList>
            <person name="Muzny D."/>
            <person name="Qin X."/>
            <person name="Deng J."/>
            <person name="Jiang H."/>
            <person name="Liu Y."/>
            <person name="Qu J."/>
            <person name="Song X.-Z."/>
            <person name="Zhang L."/>
            <person name="Thornton R."/>
            <person name="Coyle M."/>
            <person name="Francisco L."/>
            <person name="Jackson L."/>
            <person name="Javaid M."/>
            <person name="Korchina V."/>
            <person name="Kovar C."/>
            <person name="Mata R."/>
            <person name="Mathew T."/>
            <person name="Ngo R."/>
            <person name="Nguyen L."/>
            <person name="Nguyen N."/>
            <person name="Okwuonu G."/>
            <person name="Ongeri F."/>
            <person name="Pham C."/>
            <person name="Simmons D."/>
            <person name="Wilczek-Boney K."/>
            <person name="Hale W."/>
            <person name="Jakkamsetti A."/>
            <person name="Pham P."/>
            <person name="Ruth R."/>
            <person name="San Lucas F."/>
            <person name="Warren J."/>
            <person name="Zhang J."/>
            <person name="Zhao Z."/>
            <person name="Zhou C."/>
            <person name="Zhu D."/>
            <person name="Lee S."/>
            <person name="Bess C."/>
            <person name="Blankenburg K."/>
            <person name="Forbes L."/>
            <person name="Fu Q."/>
            <person name="Gubbala S."/>
            <person name="Hirani K."/>
            <person name="Jayaseelan J.C."/>
            <person name="Lara F."/>
            <person name="Munidasa M."/>
            <person name="Palculict T."/>
            <person name="Patil S."/>
            <person name="Pu L.-L."/>
            <person name="Saada N."/>
            <person name="Tang L."/>
            <person name="Weissenberger G."/>
            <person name="Zhu Y."/>
            <person name="Hemphill L."/>
            <person name="Shang Y."/>
            <person name="Youmans B."/>
            <person name="Ayvaz T."/>
            <person name="Ross M."/>
            <person name="Santibanez J."/>
            <person name="Aqrawi P."/>
            <person name="Gross S."/>
            <person name="Joshi V."/>
            <person name="Fowler G."/>
            <person name="Nazareth L."/>
            <person name="Reid J."/>
            <person name="Worley K."/>
            <person name="Petrosino J."/>
            <person name="Highlander S."/>
            <person name="Gibbs R."/>
        </authorList>
    </citation>
    <scope>NUCLEOTIDE SEQUENCE [LARGE SCALE GENOMIC DNA]</scope>
    <source>
        <strain evidence="1 2">ATCC BAA-614</strain>
    </source>
</reference>
<dbReference type="Pfam" id="PF26327">
    <property type="entry name" value="LpqS"/>
    <property type="match status" value="1"/>
</dbReference>
<dbReference type="EMBL" id="ADNV01000124">
    <property type="protein sequence ID" value="EFG78375.1"/>
    <property type="molecule type" value="Genomic_DNA"/>
</dbReference>